<dbReference type="Pfam" id="PF13191">
    <property type="entry name" value="AAA_16"/>
    <property type="match status" value="1"/>
</dbReference>
<dbReference type="GO" id="GO:0005524">
    <property type="term" value="F:ATP binding"/>
    <property type="evidence" value="ECO:0007669"/>
    <property type="project" value="UniProtKB-KW"/>
</dbReference>
<dbReference type="PROSITE" id="PS50943">
    <property type="entry name" value="HTH_CROC1"/>
    <property type="match status" value="1"/>
</dbReference>
<accession>A0A4Q2S9J5</accession>
<feature type="domain" description="HTH cro/C1-type" evidence="3">
    <location>
        <begin position="31"/>
        <end position="75"/>
    </location>
</feature>
<proteinExistence type="predicted"/>
<dbReference type="SUPFAM" id="SSF48452">
    <property type="entry name" value="TPR-like"/>
    <property type="match status" value="1"/>
</dbReference>
<dbReference type="InterPro" id="IPR041664">
    <property type="entry name" value="AAA_16"/>
</dbReference>
<comment type="caution">
    <text evidence="4">The sequence shown here is derived from an EMBL/GenBank/DDBJ whole genome shotgun (WGS) entry which is preliminary data.</text>
</comment>
<keyword evidence="2" id="KW-0067">ATP-binding</keyword>
<dbReference type="PANTHER" id="PTHR16305">
    <property type="entry name" value="TESTICULAR SOLUBLE ADENYLYL CYCLASE"/>
    <property type="match status" value="1"/>
</dbReference>
<dbReference type="GO" id="GO:0005737">
    <property type="term" value="C:cytoplasm"/>
    <property type="evidence" value="ECO:0007669"/>
    <property type="project" value="TreeGrafter"/>
</dbReference>
<dbReference type="OrthoDB" id="5476461at2"/>
<dbReference type="GO" id="GO:0004016">
    <property type="term" value="F:adenylate cyclase activity"/>
    <property type="evidence" value="ECO:0007669"/>
    <property type="project" value="TreeGrafter"/>
</dbReference>
<name>A0A4Q2S9J5_9ACTN</name>
<dbReference type="Gene3D" id="1.25.40.10">
    <property type="entry name" value="Tetratricopeptide repeat domain"/>
    <property type="match status" value="1"/>
</dbReference>
<evidence type="ECO:0000313" key="5">
    <source>
        <dbReference type="Proteomes" id="UP000293291"/>
    </source>
</evidence>
<dbReference type="PANTHER" id="PTHR16305:SF28">
    <property type="entry name" value="GUANYLATE CYCLASE DOMAIN-CONTAINING PROTEIN"/>
    <property type="match status" value="1"/>
</dbReference>
<reference evidence="4 5" key="1">
    <citation type="submission" date="2019-01" db="EMBL/GenBank/DDBJ databases">
        <title>Novel species of Nocardioides.</title>
        <authorList>
            <person name="Liu Q."/>
            <person name="Xin Y.-H."/>
        </authorList>
    </citation>
    <scope>NUCLEOTIDE SEQUENCE [LARGE SCALE GENOMIC DNA]</scope>
    <source>
        <strain evidence="4 5">CGMCC 4.6875</strain>
    </source>
</reference>
<keyword evidence="1" id="KW-0547">Nucleotide-binding</keyword>
<evidence type="ECO:0000256" key="1">
    <source>
        <dbReference type="ARBA" id="ARBA00022741"/>
    </source>
</evidence>
<organism evidence="4 5">
    <name type="scientific">Nocardioides ganghwensis</name>
    <dbReference type="NCBI Taxonomy" id="252230"/>
    <lineage>
        <taxon>Bacteria</taxon>
        <taxon>Bacillati</taxon>
        <taxon>Actinomycetota</taxon>
        <taxon>Actinomycetes</taxon>
        <taxon>Propionibacteriales</taxon>
        <taxon>Nocardioidaceae</taxon>
        <taxon>Nocardioides</taxon>
    </lineage>
</organism>
<dbReference type="InterPro" id="IPR001387">
    <property type="entry name" value="Cro/C1-type_HTH"/>
</dbReference>
<gene>
    <name evidence="4" type="ORF">EUA07_14945</name>
</gene>
<dbReference type="RefSeq" id="WP_129455970.1">
    <property type="nucleotide sequence ID" value="NZ_JACXYX010000001.1"/>
</dbReference>
<keyword evidence="5" id="KW-1185">Reference proteome</keyword>
<dbReference type="AlphaFoldDB" id="A0A4Q2S9J5"/>
<dbReference type="SUPFAM" id="SSF52540">
    <property type="entry name" value="P-loop containing nucleoside triphosphate hydrolases"/>
    <property type="match status" value="1"/>
</dbReference>
<dbReference type="InterPro" id="IPR027417">
    <property type="entry name" value="P-loop_NTPase"/>
</dbReference>
<sequence length="963" mass="104613">MSALPRPALSGPIRVLNDALHDLHHRAGWPSLRALAKETGVSHTTVSKAFSQPALPSWGTLELLVEAMDGDAAAFRELWLAASTSGDRAAPPPARIAGRRAELAAVRRHLETGTGLLLVTGEAGMGKTTLVDAGCDSVRPSVSLATGRCLPLSTEIPLMPFTEALRHVARVDGGGFLAGVLEGCPGYVTTALATLLPELSVTDAVQDPDDRWLRQRLFSAVAELLEALTVRGAFALVLEDLHWADDLTLDLVEHLCRGTRTRILSTWRTDDPDVPPDRRDWCTRIRRDATALQLGPLTSDETAEQLALLRLGTSRQAAAAIHARSHGQPLFTEQLAHADAGQPTYLRELLDGRVRRLDGRAWQVAALLGVADRPLAEAALARALATDPHELSHTLRELRDLQLLGVTDGMVHLRHPLLAEAARRRLLPGETAALHRSLAVVLAAAADAEPAEVARHWQGAGHASEELVWRVRAARAAAERYASAQAAEHWLRAWALWPRESREVGDEPVRRHEVVAGIANQLDLAGRPAEAAPVLEEELAMSDLYDVSERAELLTLLARFHSSQFHTGDHGLRLVDQAIELYRSLPLSAGLAAALNWRGTELEWHGRRDEAAAALDEAAQVAAQVGDQALERSVRAQHAWQTAASGDERAVEAIEAVVGAFAYGDNLKRDLAVAVRHTDILLMTCGSPDAVEAAARPALELAARWKVGSGHVHVLRCNVSQGWRRAGRVRRALEVMSDHTADEEPGSFPLPHIERALLEVLCGHQETARRRLSRVESGLHEVIDPFVAEARLTYEVWMGDPATGWRMFGSILGGRRHDEISPGTVGDLLVLAARAAADMTVRGPARARQATTTSLLELRAGLHHDPFEPSAVLADRAAAHQWSAELGRLRDEDRVDAWLEAIGTWDDLARPHDAAYCRWRAAQVALRTGQGTLAARLVRRAAADAREHVPLSRAIAETAAGRR</sequence>
<dbReference type="CDD" id="cd00093">
    <property type="entry name" value="HTH_XRE"/>
    <property type="match status" value="1"/>
</dbReference>
<protein>
    <recommendedName>
        <fullName evidence="3">HTH cro/C1-type domain-containing protein</fullName>
    </recommendedName>
</protein>
<evidence type="ECO:0000256" key="2">
    <source>
        <dbReference type="ARBA" id="ARBA00022840"/>
    </source>
</evidence>
<evidence type="ECO:0000259" key="3">
    <source>
        <dbReference type="PROSITE" id="PS50943"/>
    </source>
</evidence>
<dbReference type="InterPro" id="IPR011990">
    <property type="entry name" value="TPR-like_helical_dom_sf"/>
</dbReference>
<dbReference type="EMBL" id="SDWU01000016">
    <property type="protein sequence ID" value="RYC00074.1"/>
    <property type="molecule type" value="Genomic_DNA"/>
</dbReference>
<evidence type="ECO:0000313" key="4">
    <source>
        <dbReference type="EMBL" id="RYC00074.1"/>
    </source>
</evidence>
<dbReference type="Proteomes" id="UP000293291">
    <property type="component" value="Unassembled WGS sequence"/>
</dbReference>